<keyword evidence="1" id="KW-0472">Membrane</keyword>
<feature type="domain" description="GGDEF" evidence="2">
    <location>
        <begin position="151"/>
        <end position="288"/>
    </location>
</feature>
<dbReference type="CDD" id="cd01949">
    <property type="entry name" value="GGDEF"/>
    <property type="match status" value="1"/>
</dbReference>
<dbReference type="GO" id="GO:1902201">
    <property type="term" value="P:negative regulation of bacterial-type flagellum-dependent cell motility"/>
    <property type="evidence" value="ECO:0007669"/>
    <property type="project" value="TreeGrafter"/>
</dbReference>
<dbReference type="SUPFAM" id="SSF55073">
    <property type="entry name" value="Nucleotide cyclase"/>
    <property type="match status" value="1"/>
</dbReference>
<dbReference type="Proteomes" id="UP000198656">
    <property type="component" value="Unassembled WGS sequence"/>
</dbReference>
<evidence type="ECO:0000313" key="3">
    <source>
        <dbReference type="EMBL" id="SDG33667.1"/>
    </source>
</evidence>
<keyword evidence="1" id="KW-1133">Transmembrane helix</keyword>
<feature type="transmembrane region" description="Helical" evidence="1">
    <location>
        <begin position="75"/>
        <end position="96"/>
    </location>
</feature>
<evidence type="ECO:0000259" key="2">
    <source>
        <dbReference type="PROSITE" id="PS50887"/>
    </source>
</evidence>
<dbReference type="AlphaFoldDB" id="A0A1G7TE93"/>
<dbReference type="PROSITE" id="PS50887">
    <property type="entry name" value="GGDEF"/>
    <property type="match status" value="1"/>
</dbReference>
<dbReference type="Gene3D" id="3.30.70.270">
    <property type="match status" value="1"/>
</dbReference>
<protein>
    <submittedName>
        <fullName evidence="3">Diguanylate cyclase (GGDEF) domain-containing protein</fullName>
    </submittedName>
</protein>
<dbReference type="GO" id="GO:0043709">
    <property type="term" value="P:cell adhesion involved in single-species biofilm formation"/>
    <property type="evidence" value="ECO:0007669"/>
    <property type="project" value="TreeGrafter"/>
</dbReference>
<accession>A0A1G7TE93</accession>
<proteinExistence type="predicted"/>
<keyword evidence="4" id="KW-1185">Reference proteome</keyword>
<dbReference type="GO" id="GO:0005886">
    <property type="term" value="C:plasma membrane"/>
    <property type="evidence" value="ECO:0007669"/>
    <property type="project" value="TreeGrafter"/>
</dbReference>
<reference evidence="4" key="1">
    <citation type="submission" date="2016-10" db="EMBL/GenBank/DDBJ databases">
        <authorList>
            <person name="Varghese N."/>
            <person name="Submissions S."/>
        </authorList>
    </citation>
    <scope>NUCLEOTIDE SEQUENCE [LARGE SCALE GENOMIC DNA]</scope>
    <source>
        <strain evidence="4">DSM 8344</strain>
    </source>
</reference>
<keyword evidence="1" id="KW-0812">Transmembrane</keyword>
<dbReference type="EMBL" id="FNCP01000002">
    <property type="protein sequence ID" value="SDG33667.1"/>
    <property type="molecule type" value="Genomic_DNA"/>
</dbReference>
<organism evidence="3 4">
    <name type="scientific">Desulfosporosinus hippei DSM 8344</name>
    <dbReference type="NCBI Taxonomy" id="1121419"/>
    <lineage>
        <taxon>Bacteria</taxon>
        <taxon>Bacillati</taxon>
        <taxon>Bacillota</taxon>
        <taxon>Clostridia</taxon>
        <taxon>Eubacteriales</taxon>
        <taxon>Desulfitobacteriaceae</taxon>
        <taxon>Desulfosporosinus</taxon>
    </lineage>
</organism>
<evidence type="ECO:0000256" key="1">
    <source>
        <dbReference type="SAM" id="Phobius"/>
    </source>
</evidence>
<dbReference type="InterPro" id="IPR050469">
    <property type="entry name" value="Diguanylate_Cyclase"/>
</dbReference>
<sequence>MQEMYFSPPVNMHTRLNRYSSEALALAQDPEHLLTPNNSHLIYLLQENGDILESLDQIVSLHQKESEAKVHRLRLLEITSGLVILITLAFLGLYIFRPLANTLLMERFQLENANQELSFLSSIDGLTGIANRRHFDQFLNQLWLLATHNREPIALILCDIDFFKAYNDTYGHLQGDECLKEVAASLKGSLKRQGDFIARYGGEEFVVVLPNTTVEGALTVAETLRVSVESLEIPHRLSSITPKVTISLGIAVGQANLANSPTPLIEAADKALYQAKQNGRNCFRLAEA</sequence>
<dbReference type="NCBIfam" id="TIGR00254">
    <property type="entry name" value="GGDEF"/>
    <property type="match status" value="1"/>
</dbReference>
<name>A0A1G7TE93_9FIRM</name>
<dbReference type="STRING" id="1121419.SAMN05443529_102207"/>
<dbReference type="InterPro" id="IPR029787">
    <property type="entry name" value="Nucleotide_cyclase"/>
</dbReference>
<evidence type="ECO:0000313" key="4">
    <source>
        <dbReference type="Proteomes" id="UP000198656"/>
    </source>
</evidence>
<dbReference type="SMART" id="SM00267">
    <property type="entry name" value="GGDEF"/>
    <property type="match status" value="1"/>
</dbReference>
<dbReference type="Pfam" id="PF00990">
    <property type="entry name" value="GGDEF"/>
    <property type="match status" value="1"/>
</dbReference>
<gene>
    <name evidence="3" type="ORF">SAMN05443529_102207</name>
</gene>
<dbReference type="InterPro" id="IPR000160">
    <property type="entry name" value="GGDEF_dom"/>
</dbReference>
<dbReference type="GO" id="GO:0052621">
    <property type="term" value="F:diguanylate cyclase activity"/>
    <property type="evidence" value="ECO:0007669"/>
    <property type="project" value="TreeGrafter"/>
</dbReference>
<dbReference type="PANTHER" id="PTHR45138:SF9">
    <property type="entry name" value="DIGUANYLATE CYCLASE DGCM-RELATED"/>
    <property type="match status" value="1"/>
</dbReference>
<dbReference type="InterPro" id="IPR043128">
    <property type="entry name" value="Rev_trsase/Diguanyl_cyclase"/>
</dbReference>
<dbReference type="PANTHER" id="PTHR45138">
    <property type="entry name" value="REGULATORY COMPONENTS OF SENSORY TRANSDUCTION SYSTEM"/>
    <property type="match status" value="1"/>
</dbReference>
<dbReference type="FunFam" id="3.30.70.270:FF:000001">
    <property type="entry name" value="Diguanylate cyclase domain protein"/>
    <property type="match status" value="1"/>
</dbReference>